<evidence type="ECO:0000256" key="1">
    <source>
        <dbReference type="ARBA" id="ARBA00001936"/>
    </source>
</evidence>
<dbReference type="SUPFAM" id="SSF55811">
    <property type="entry name" value="Nudix"/>
    <property type="match status" value="1"/>
</dbReference>
<evidence type="ECO:0000259" key="7">
    <source>
        <dbReference type="PROSITE" id="PS51462"/>
    </source>
</evidence>
<dbReference type="InterPro" id="IPR000086">
    <property type="entry name" value="NUDIX_hydrolase_dom"/>
</dbReference>
<evidence type="ECO:0000256" key="4">
    <source>
        <dbReference type="ARBA" id="ARBA00022801"/>
    </source>
</evidence>
<name>A0AAJ2KSN0_ALKPS</name>
<keyword evidence="5" id="KW-0460">Magnesium</keyword>
<dbReference type="Gene3D" id="3.90.79.10">
    <property type="entry name" value="Nucleoside Triphosphate Pyrophosphohydrolase"/>
    <property type="match status" value="1"/>
</dbReference>
<dbReference type="PROSITE" id="PS51462">
    <property type="entry name" value="NUDIX"/>
    <property type="match status" value="1"/>
</dbReference>
<evidence type="ECO:0000256" key="3">
    <source>
        <dbReference type="ARBA" id="ARBA00022723"/>
    </source>
</evidence>
<protein>
    <submittedName>
        <fullName evidence="8">CoA pyrophosphatase</fullName>
        <ecNumber evidence="8">3.6.1.55</ecNumber>
    </submittedName>
</protein>
<reference evidence="8" key="1">
    <citation type="submission" date="2023-10" db="EMBL/GenBank/DDBJ databases">
        <title>Screening of Alkalihalophilus pseudofirmusBZ-TG-HK211 and Its Alleviation of Salt Stress on Rapeseed Growth.</title>
        <authorList>
            <person name="Zhao B."/>
            <person name="Guo T."/>
        </authorList>
    </citation>
    <scope>NUCLEOTIDE SEQUENCE</scope>
    <source>
        <strain evidence="8">BZ-TG-HK211</strain>
    </source>
</reference>
<keyword evidence="6" id="KW-0464">Manganese</keyword>
<evidence type="ECO:0000256" key="6">
    <source>
        <dbReference type="ARBA" id="ARBA00023211"/>
    </source>
</evidence>
<evidence type="ECO:0000256" key="2">
    <source>
        <dbReference type="ARBA" id="ARBA00001946"/>
    </source>
</evidence>
<dbReference type="GO" id="GO:0035539">
    <property type="term" value="F:8-oxo-7,8-dihydrodeoxyguanosine triphosphate pyrophosphatase activity"/>
    <property type="evidence" value="ECO:0007669"/>
    <property type="project" value="UniProtKB-EC"/>
</dbReference>
<organism evidence="8 9">
    <name type="scientific">Alkalihalophilus pseudofirmus</name>
    <name type="common">Bacillus pseudofirmus</name>
    <dbReference type="NCBI Taxonomy" id="79885"/>
    <lineage>
        <taxon>Bacteria</taxon>
        <taxon>Bacillati</taxon>
        <taxon>Bacillota</taxon>
        <taxon>Bacilli</taxon>
        <taxon>Bacillales</taxon>
        <taxon>Bacillaceae</taxon>
        <taxon>Alkalihalophilus</taxon>
    </lineage>
</organism>
<dbReference type="GO" id="GO:0010945">
    <property type="term" value="F:coenzyme A diphosphatase activity"/>
    <property type="evidence" value="ECO:0007669"/>
    <property type="project" value="InterPro"/>
</dbReference>
<sequence length="207" mass="23352">MPDISTIISTIKDRQPGVLGQQTAKHSAILLPLVEVDGELSVLFEVRSEHLRSQPGEICFPGGRIDQSDNSAEAAAIRELSEELGIPENQVELIAPLDYLVTPFRGVIYPFVGKINDITQLNPNKDEVASTFTAPLSYLYETKPKMYEMGITFEPADNFPFHLIPNKRTYNGRTQSVQELFYFYDEYVIWGLTARVLNHFLTLTKPT</sequence>
<dbReference type="PANTHER" id="PTHR12992:SF11">
    <property type="entry name" value="MITOCHONDRIAL COENZYME A DIPHOSPHATASE NUDT8"/>
    <property type="match status" value="1"/>
</dbReference>
<keyword evidence="4 8" id="KW-0378">Hydrolase</keyword>
<dbReference type="Pfam" id="PF00293">
    <property type="entry name" value="NUDIX"/>
    <property type="match status" value="1"/>
</dbReference>
<dbReference type="InterPro" id="IPR045121">
    <property type="entry name" value="CoAse"/>
</dbReference>
<proteinExistence type="predicted"/>
<evidence type="ECO:0000313" key="8">
    <source>
        <dbReference type="EMBL" id="MDV2883772.1"/>
    </source>
</evidence>
<evidence type="ECO:0000256" key="5">
    <source>
        <dbReference type="ARBA" id="ARBA00022842"/>
    </source>
</evidence>
<dbReference type="InterPro" id="IPR015797">
    <property type="entry name" value="NUDIX_hydrolase-like_dom_sf"/>
</dbReference>
<evidence type="ECO:0000313" key="9">
    <source>
        <dbReference type="Proteomes" id="UP001285636"/>
    </source>
</evidence>
<dbReference type="Proteomes" id="UP001285636">
    <property type="component" value="Unassembled WGS sequence"/>
</dbReference>
<dbReference type="EMBL" id="JAWJAY010000001">
    <property type="protein sequence ID" value="MDV2883772.1"/>
    <property type="molecule type" value="Genomic_DNA"/>
</dbReference>
<comment type="cofactor">
    <cofactor evidence="2">
        <name>Mg(2+)</name>
        <dbReference type="ChEBI" id="CHEBI:18420"/>
    </cofactor>
</comment>
<comment type="cofactor">
    <cofactor evidence="1">
        <name>Mn(2+)</name>
        <dbReference type="ChEBI" id="CHEBI:29035"/>
    </cofactor>
</comment>
<comment type="caution">
    <text evidence="8">The sequence shown here is derived from an EMBL/GenBank/DDBJ whole genome shotgun (WGS) entry which is preliminary data.</text>
</comment>
<dbReference type="GO" id="GO:0046872">
    <property type="term" value="F:metal ion binding"/>
    <property type="evidence" value="ECO:0007669"/>
    <property type="project" value="UniProtKB-KW"/>
</dbReference>
<keyword evidence="3" id="KW-0479">Metal-binding</keyword>
<dbReference type="CDD" id="cd03426">
    <property type="entry name" value="NUDIX_CoAse_Nudt7"/>
    <property type="match status" value="1"/>
</dbReference>
<gene>
    <name evidence="8" type="ORF">RYX45_01165</name>
</gene>
<dbReference type="RefSeq" id="WP_323465630.1">
    <property type="nucleotide sequence ID" value="NZ_CP144224.1"/>
</dbReference>
<dbReference type="AlphaFoldDB" id="A0AAJ2KSN0"/>
<accession>A0AAJ2KSN0</accession>
<dbReference type="PANTHER" id="PTHR12992">
    <property type="entry name" value="NUDIX HYDROLASE"/>
    <property type="match status" value="1"/>
</dbReference>
<feature type="domain" description="Nudix hydrolase" evidence="7">
    <location>
        <begin position="24"/>
        <end position="157"/>
    </location>
</feature>
<dbReference type="EC" id="3.6.1.55" evidence="8"/>